<feature type="transmembrane region" description="Helical" evidence="1">
    <location>
        <begin position="267"/>
        <end position="287"/>
    </location>
</feature>
<dbReference type="PANTHER" id="PTHR19353">
    <property type="entry name" value="FATTY ACID DESATURASE 2"/>
    <property type="match status" value="1"/>
</dbReference>
<evidence type="ECO:0000313" key="5">
    <source>
        <dbReference type="EMBL" id="CAD8733358.1"/>
    </source>
</evidence>
<dbReference type="InterPro" id="IPR005804">
    <property type="entry name" value="FA_desaturase_dom"/>
</dbReference>
<dbReference type="Pfam" id="PF00487">
    <property type="entry name" value="FA_desaturase"/>
    <property type="match status" value="1"/>
</dbReference>
<dbReference type="CDD" id="cd03506">
    <property type="entry name" value="Delta6-FADS-like"/>
    <property type="match status" value="1"/>
</dbReference>
<dbReference type="EMBL" id="HBFJ01000681">
    <property type="protein sequence ID" value="CAD8733358.1"/>
    <property type="molecule type" value="Transcribed_RNA"/>
</dbReference>
<dbReference type="GO" id="GO:0016717">
    <property type="term" value="F:oxidoreductase activity, acting on paired donors, with oxidation of a pair of donors resulting in the reduction of molecular oxygen to two molecules of water"/>
    <property type="evidence" value="ECO:0007669"/>
    <property type="project" value="TreeGrafter"/>
</dbReference>
<gene>
    <name evidence="4" type="ORF">SMAR0319_LOCUS505</name>
    <name evidence="5" type="ORF">SMAR0319_LOCUS507</name>
</gene>
<name>A0A6T5QLF0_9STRA</name>
<keyword evidence="1" id="KW-0812">Transmembrane</keyword>
<dbReference type="PIRSF" id="PIRSF015921">
    <property type="entry name" value="FA_sphinglp_des"/>
    <property type="match status" value="1"/>
</dbReference>
<dbReference type="GO" id="GO:0006629">
    <property type="term" value="P:lipid metabolic process"/>
    <property type="evidence" value="ECO:0007669"/>
    <property type="project" value="InterPro"/>
</dbReference>
<dbReference type="Pfam" id="PF00173">
    <property type="entry name" value="Cyt-b5"/>
    <property type="match status" value="1"/>
</dbReference>
<feature type="transmembrane region" description="Helical" evidence="1">
    <location>
        <begin position="164"/>
        <end position="184"/>
    </location>
</feature>
<dbReference type="InterPro" id="IPR001199">
    <property type="entry name" value="Cyt_B5-like_heme/steroid-bd"/>
</dbReference>
<dbReference type="AlphaFoldDB" id="A0A6T5QLF0"/>
<dbReference type="PANTHER" id="PTHR19353:SF75">
    <property type="entry name" value="FATTY ACID DESATURASE, PUTATIVE-RELATED"/>
    <property type="match status" value="1"/>
</dbReference>
<evidence type="ECO:0008006" key="6">
    <source>
        <dbReference type="Google" id="ProtNLM"/>
    </source>
</evidence>
<proteinExistence type="predicted"/>
<dbReference type="GO" id="GO:0016020">
    <property type="term" value="C:membrane"/>
    <property type="evidence" value="ECO:0007669"/>
    <property type="project" value="TreeGrafter"/>
</dbReference>
<feature type="domain" description="Cytochrome b5 heme-binding" evidence="2">
    <location>
        <begin position="45"/>
        <end position="98"/>
    </location>
</feature>
<feature type="domain" description="Fatty acid desaturase" evidence="3">
    <location>
        <begin position="170"/>
        <end position="444"/>
    </location>
</feature>
<dbReference type="Gene3D" id="3.10.120.10">
    <property type="entry name" value="Cytochrome b5-like heme/steroid binding domain"/>
    <property type="match status" value="1"/>
</dbReference>
<accession>A0A6T5QLF0</accession>
<reference evidence="4" key="1">
    <citation type="submission" date="2021-01" db="EMBL/GenBank/DDBJ databases">
        <authorList>
            <person name="Corre E."/>
            <person name="Pelletier E."/>
            <person name="Niang G."/>
            <person name="Scheremetjew M."/>
            <person name="Finn R."/>
            <person name="Kale V."/>
            <person name="Holt S."/>
            <person name="Cochrane G."/>
            <person name="Meng A."/>
            <person name="Brown T."/>
            <person name="Cohen L."/>
        </authorList>
    </citation>
    <scope>NUCLEOTIDE SEQUENCE</scope>
    <source>
        <strain evidence="4">SM1012Hels-07</strain>
    </source>
</reference>
<feature type="transmembrane region" description="Helical" evidence="1">
    <location>
        <begin position="334"/>
        <end position="359"/>
    </location>
</feature>
<evidence type="ECO:0000256" key="1">
    <source>
        <dbReference type="SAM" id="Phobius"/>
    </source>
</evidence>
<dbReference type="EMBL" id="HBFJ01000679">
    <property type="protein sequence ID" value="CAD8733356.1"/>
    <property type="molecule type" value="Transcribed_RNA"/>
</dbReference>
<feature type="transmembrane region" description="Helical" evidence="1">
    <location>
        <begin position="134"/>
        <end position="152"/>
    </location>
</feature>
<protein>
    <recommendedName>
        <fullName evidence="6">Cytochrome b5 heme-binding domain-containing protein</fullName>
    </recommendedName>
</protein>
<evidence type="ECO:0000313" key="4">
    <source>
        <dbReference type="EMBL" id="CAD8733356.1"/>
    </source>
</evidence>
<keyword evidence="1" id="KW-1133">Transmembrane helix</keyword>
<evidence type="ECO:0000259" key="2">
    <source>
        <dbReference type="Pfam" id="PF00173"/>
    </source>
</evidence>
<sequence length="476" mass="54658">MPPNANISRRSNGLASKATVSTQDLDNDPALQSVRTMKSLKGTEIAIDGVIYDISDFVHPGGEVVKFFGGNDVTVQYRMIHPYHTGKHLEKMKEVGKVVDYEAEYKFDTDFERDIKREVFKIVRRGREFGTPGYFFRAFCYIGFFFFMQYKFATSTTFFNYNNWYESGVFMAIVFGVAQAFIGLNVQHDANHGAASKRPWVNDLLGFGTDLIGSNKWNWMAQHWTHHAFTNHNEKDPDSFSSEPIFAFNDYPPGHPKRKWYHKFQGAYFIFMLGFYWLSTVFNPQVIDLRQRGAQYVGIQMENDYIVKRRKVAISLRIMYMFLNMYSPLANNGFSMATAGIILLMGVSESLTLSLLFSLSHNFENSDRDPSAEFRKTGEPICWFKSQVETSSTYGGAISGYLTGGLNFQVEHHLFPRMSSAWYPYIAPTVREVCKKHGVNYAYYPWIWQNLISTFSYMHKAGTGANWELKPLSGRA</sequence>
<dbReference type="InterPro" id="IPR012171">
    <property type="entry name" value="Fatty_acid_desaturase"/>
</dbReference>
<organism evidence="4">
    <name type="scientific">Skeletonema marinoi</name>
    <dbReference type="NCBI Taxonomy" id="267567"/>
    <lineage>
        <taxon>Eukaryota</taxon>
        <taxon>Sar</taxon>
        <taxon>Stramenopiles</taxon>
        <taxon>Ochrophyta</taxon>
        <taxon>Bacillariophyta</taxon>
        <taxon>Coscinodiscophyceae</taxon>
        <taxon>Thalassiosirophycidae</taxon>
        <taxon>Thalassiosirales</taxon>
        <taxon>Skeletonemataceae</taxon>
        <taxon>Skeletonema</taxon>
        <taxon>Skeletonema marinoi-dohrnii complex</taxon>
    </lineage>
</organism>
<dbReference type="InterPro" id="IPR036400">
    <property type="entry name" value="Cyt_B5-like_heme/steroid_sf"/>
</dbReference>
<evidence type="ECO:0000259" key="3">
    <source>
        <dbReference type="Pfam" id="PF00487"/>
    </source>
</evidence>
<keyword evidence="1" id="KW-0472">Membrane</keyword>
<dbReference type="SUPFAM" id="SSF55856">
    <property type="entry name" value="Cytochrome b5-like heme/steroid binding domain"/>
    <property type="match status" value="1"/>
</dbReference>